<dbReference type="EMBL" id="JAHZIK010002482">
    <property type="protein sequence ID" value="MBW7460816.1"/>
    <property type="molecule type" value="Genomic_DNA"/>
</dbReference>
<reference evidence="2 3" key="1">
    <citation type="submission" date="2021-07" db="EMBL/GenBank/DDBJ databases">
        <title>Paenibacillus radiodurans sp. nov., isolated from the southeastern edge of Tengger Desert.</title>
        <authorList>
            <person name="Zhang G."/>
        </authorList>
    </citation>
    <scope>NUCLEOTIDE SEQUENCE [LARGE SCALE GENOMIC DNA]</scope>
    <source>
        <strain evidence="2 3">CCM 7311</strain>
    </source>
</reference>
<feature type="transmembrane region" description="Helical" evidence="1">
    <location>
        <begin position="12"/>
        <end position="32"/>
    </location>
</feature>
<name>A0ABS7CJU5_9BACL</name>
<evidence type="ECO:0000256" key="1">
    <source>
        <dbReference type="SAM" id="Phobius"/>
    </source>
</evidence>
<keyword evidence="1" id="KW-0472">Membrane</keyword>
<keyword evidence="3" id="KW-1185">Reference proteome</keyword>
<dbReference type="PROSITE" id="PS51257">
    <property type="entry name" value="PROKAR_LIPOPROTEIN"/>
    <property type="match status" value="1"/>
</dbReference>
<keyword evidence="1" id="KW-1133">Transmembrane helix</keyword>
<accession>A0ABS7CJU5</accession>
<evidence type="ECO:0000313" key="3">
    <source>
        <dbReference type="Proteomes" id="UP001519887"/>
    </source>
</evidence>
<proteinExistence type="predicted"/>
<keyword evidence="1" id="KW-0812">Transmembrane</keyword>
<gene>
    <name evidence="2" type="ORF">K0U00_42800</name>
</gene>
<evidence type="ECO:0000313" key="2">
    <source>
        <dbReference type="EMBL" id="MBW7460816.1"/>
    </source>
</evidence>
<protein>
    <submittedName>
        <fullName evidence="2">Transcriptional regulator</fullName>
    </submittedName>
</protein>
<sequence>MHKAAPESIPVWVVILAGCILLTQSLFLFTHARRHTKYYWVWGVVGLIQSPGPLIAYWLVHMYWPRIKERLKNRNNHRNKPNE</sequence>
<dbReference type="RefSeq" id="WP_210046810.1">
    <property type="nucleotide sequence ID" value="NZ_JBHLVU010000030.1"/>
</dbReference>
<comment type="caution">
    <text evidence="2">The sequence shown here is derived from an EMBL/GenBank/DDBJ whole genome shotgun (WGS) entry which is preliminary data.</text>
</comment>
<organism evidence="2 3">
    <name type="scientific">Paenibacillus sepulcri</name>
    <dbReference type="NCBI Taxonomy" id="359917"/>
    <lineage>
        <taxon>Bacteria</taxon>
        <taxon>Bacillati</taxon>
        <taxon>Bacillota</taxon>
        <taxon>Bacilli</taxon>
        <taxon>Bacillales</taxon>
        <taxon>Paenibacillaceae</taxon>
        <taxon>Paenibacillus</taxon>
    </lineage>
</organism>
<dbReference type="Proteomes" id="UP001519887">
    <property type="component" value="Unassembled WGS sequence"/>
</dbReference>
<feature type="transmembrane region" description="Helical" evidence="1">
    <location>
        <begin position="38"/>
        <end position="60"/>
    </location>
</feature>